<sequence length="340" mass="35809">MPYSFSSRASQLTGRALSGLLLSGLLAFASSCSEDGGTLPFPAAPNTITFTQPALYPEGVQYDAKTNRYFVSSLTRGAIGQVQDNGNYRVFTDDARLVSTIGLHLDASRKRLLAAVSDPGSNSARSTAATAGQLAALAIFNADNGQLTNYVNLGTLRPGGGHFANDIAVDAQGNAYVTDSFSPIIYKVDLQGNASIFLENSRLAAPAGAFGLNGIVYHPDGYLLVAQSTQGVVYKVPLNNPSAFTPVASAQSLEGADGLLLQDNKTLLVVSNSQSTIFRLNSTDNFTSATVGGNFATGNVFPTTLTRRGNDTYVLYAYLSALFGGQNPPVSEFSINKVRF</sequence>
<accession>A0A1W1VXE9</accession>
<dbReference type="PANTHER" id="PTHR31460:SF3">
    <property type="entry name" value="MESOCENTIN"/>
    <property type="match status" value="1"/>
</dbReference>
<keyword evidence="3" id="KW-1185">Reference proteome</keyword>
<dbReference type="InterPro" id="IPR011042">
    <property type="entry name" value="6-blade_b-propeller_TolB-like"/>
</dbReference>
<dbReference type="STRING" id="645990.SAMN00120144_3509"/>
<name>A0A1W1VXE9_9BACT</name>
<feature type="chain" id="PRO_5012664309" description="SMP-30/Gluconolaconase/LRE domain protein" evidence="1">
    <location>
        <begin position="30"/>
        <end position="340"/>
    </location>
</feature>
<dbReference type="PANTHER" id="PTHR31460">
    <property type="match status" value="1"/>
</dbReference>
<dbReference type="Gene3D" id="2.120.10.30">
    <property type="entry name" value="TolB, C-terminal domain"/>
    <property type="match status" value="1"/>
</dbReference>
<reference evidence="2 3" key="1">
    <citation type="submission" date="2017-04" db="EMBL/GenBank/DDBJ databases">
        <authorList>
            <person name="Afonso C.L."/>
            <person name="Miller P.J."/>
            <person name="Scott M.A."/>
            <person name="Spackman E."/>
            <person name="Goraichik I."/>
            <person name="Dimitrov K.M."/>
            <person name="Suarez D.L."/>
            <person name="Swayne D.E."/>
        </authorList>
    </citation>
    <scope>NUCLEOTIDE SEQUENCE [LARGE SCALE GENOMIC DNA]</scope>
    <source>
        <strain evidence="2 3">DSM 11622</strain>
    </source>
</reference>
<feature type="signal peptide" evidence="1">
    <location>
        <begin position="1"/>
        <end position="29"/>
    </location>
</feature>
<evidence type="ECO:0000313" key="3">
    <source>
        <dbReference type="Proteomes" id="UP000192266"/>
    </source>
</evidence>
<evidence type="ECO:0000256" key="1">
    <source>
        <dbReference type="SAM" id="SignalP"/>
    </source>
</evidence>
<dbReference type="SUPFAM" id="SSF101898">
    <property type="entry name" value="NHL repeat"/>
    <property type="match status" value="1"/>
</dbReference>
<dbReference type="EMBL" id="FWWW01000078">
    <property type="protein sequence ID" value="SMB98008.1"/>
    <property type="molecule type" value="Genomic_DNA"/>
</dbReference>
<organism evidence="2 3">
    <name type="scientific">Hymenobacter roseosalivarius DSM 11622</name>
    <dbReference type="NCBI Taxonomy" id="645990"/>
    <lineage>
        <taxon>Bacteria</taxon>
        <taxon>Pseudomonadati</taxon>
        <taxon>Bacteroidota</taxon>
        <taxon>Cytophagia</taxon>
        <taxon>Cytophagales</taxon>
        <taxon>Hymenobacteraceae</taxon>
        <taxon>Hymenobacter</taxon>
    </lineage>
</organism>
<dbReference type="RefSeq" id="WP_084446703.1">
    <property type="nucleotide sequence ID" value="NZ_FWWW01000078.1"/>
</dbReference>
<gene>
    <name evidence="2" type="ORF">SAMN00120144_3509</name>
</gene>
<dbReference type="InterPro" id="IPR053224">
    <property type="entry name" value="Sensory_adhesion_molecule"/>
</dbReference>
<evidence type="ECO:0000313" key="2">
    <source>
        <dbReference type="EMBL" id="SMB98008.1"/>
    </source>
</evidence>
<proteinExistence type="predicted"/>
<dbReference type="AlphaFoldDB" id="A0A1W1VXE9"/>
<keyword evidence="1" id="KW-0732">Signal</keyword>
<evidence type="ECO:0008006" key="4">
    <source>
        <dbReference type="Google" id="ProtNLM"/>
    </source>
</evidence>
<dbReference type="Proteomes" id="UP000192266">
    <property type="component" value="Unassembled WGS sequence"/>
</dbReference>
<protein>
    <recommendedName>
        <fullName evidence="4">SMP-30/Gluconolaconase/LRE domain protein</fullName>
    </recommendedName>
</protein>
<dbReference type="OrthoDB" id="8584394at2"/>